<gene>
    <name evidence="9" type="ORF">ACFPRA_08990</name>
</gene>
<dbReference type="PANTHER" id="PTHR48086:SF7">
    <property type="entry name" value="SODIUM-SOLUTE SYMPORTER-RELATED"/>
    <property type="match status" value="1"/>
</dbReference>
<evidence type="ECO:0000256" key="3">
    <source>
        <dbReference type="ARBA" id="ARBA00022448"/>
    </source>
</evidence>
<evidence type="ECO:0000256" key="7">
    <source>
        <dbReference type="RuleBase" id="RU362091"/>
    </source>
</evidence>
<dbReference type="Gene3D" id="1.20.1730.10">
    <property type="entry name" value="Sodium/glucose cotransporter"/>
    <property type="match status" value="1"/>
</dbReference>
<evidence type="ECO:0000313" key="10">
    <source>
        <dbReference type="Proteomes" id="UP001596109"/>
    </source>
</evidence>
<dbReference type="InterPro" id="IPR038377">
    <property type="entry name" value="Na/Glc_symporter_sf"/>
</dbReference>
<keyword evidence="3" id="KW-0813">Transport</keyword>
<proteinExistence type="inferred from homology"/>
<feature type="transmembrane region" description="Helical" evidence="8">
    <location>
        <begin position="118"/>
        <end position="140"/>
    </location>
</feature>
<dbReference type="Proteomes" id="UP001596109">
    <property type="component" value="Unassembled WGS sequence"/>
</dbReference>
<feature type="transmembrane region" description="Helical" evidence="8">
    <location>
        <begin position="146"/>
        <end position="169"/>
    </location>
</feature>
<evidence type="ECO:0000256" key="4">
    <source>
        <dbReference type="ARBA" id="ARBA00022692"/>
    </source>
</evidence>
<dbReference type="PANTHER" id="PTHR48086">
    <property type="entry name" value="SODIUM/PROLINE SYMPORTER-RELATED"/>
    <property type="match status" value="1"/>
</dbReference>
<dbReference type="EMBL" id="JBHSNO010000005">
    <property type="protein sequence ID" value="MFC5589021.1"/>
    <property type="molecule type" value="Genomic_DNA"/>
</dbReference>
<evidence type="ECO:0000313" key="9">
    <source>
        <dbReference type="EMBL" id="MFC5589021.1"/>
    </source>
</evidence>
<feature type="transmembrane region" description="Helical" evidence="8">
    <location>
        <begin position="478"/>
        <end position="496"/>
    </location>
</feature>
<comment type="similarity">
    <text evidence="2 7">Belongs to the sodium:solute symporter (SSF) (TC 2.A.21) family.</text>
</comment>
<feature type="transmembrane region" description="Helical" evidence="8">
    <location>
        <begin position="306"/>
        <end position="325"/>
    </location>
</feature>
<organism evidence="9 10">
    <name type="scientific">Sporosarcina soli</name>
    <dbReference type="NCBI Taxonomy" id="334736"/>
    <lineage>
        <taxon>Bacteria</taxon>
        <taxon>Bacillati</taxon>
        <taxon>Bacillota</taxon>
        <taxon>Bacilli</taxon>
        <taxon>Bacillales</taxon>
        <taxon>Caryophanaceae</taxon>
        <taxon>Sporosarcina</taxon>
    </lineage>
</organism>
<feature type="transmembrane region" description="Helical" evidence="8">
    <location>
        <begin position="379"/>
        <end position="403"/>
    </location>
</feature>
<feature type="transmembrane region" description="Helical" evidence="8">
    <location>
        <begin position="219"/>
        <end position="240"/>
    </location>
</feature>
<evidence type="ECO:0000256" key="6">
    <source>
        <dbReference type="ARBA" id="ARBA00023136"/>
    </source>
</evidence>
<comment type="subcellular location">
    <subcellularLocation>
        <location evidence="1">Membrane</location>
        <topology evidence="1">Multi-pass membrane protein</topology>
    </subcellularLocation>
</comment>
<accession>A0ABW0THW2</accession>
<evidence type="ECO:0000256" key="2">
    <source>
        <dbReference type="ARBA" id="ARBA00006434"/>
    </source>
</evidence>
<feature type="transmembrane region" description="Helical" evidence="8">
    <location>
        <begin position="75"/>
        <end position="97"/>
    </location>
</feature>
<dbReference type="CDD" id="cd10322">
    <property type="entry name" value="SLC5sbd"/>
    <property type="match status" value="1"/>
</dbReference>
<feature type="transmembrane region" description="Helical" evidence="8">
    <location>
        <begin position="355"/>
        <end position="373"/>
    </location>
</feature>
<dbReference type="InterPro" id="IPR001734">
    <property type="entry name" value="Na/solute_symporter"/>
</dbReference>
<keyword evidence="4 8" id="KW-0812">Transmembrane</keyword>
<keyword evidence="6 8" id="KW-0472">Membrane</keyword>
<keyword evidence="10" id="KW-1185">Reference proteome</keyword>
<feature type="transmembrane region" description="Helical" evidence="8">
    <location>
        <begin position="410"/>
        <end position="428"/>
    </location>
</feature>
<evidence type="ECO:0000256" key="5">
    <source>
        <dbReference type="ARBA" id="ARBA00022989"/>
    </source>
</evidence>
<feature type="transmembrane region" description="Helical" evidence="8">
    <location>
        <begin position="181"/>
        <end position="199"/>
    </location>
</feature>
<reference evidence="10" key="1">
    <citation type="journal article" date="2019" name="Int. J. Syst. Evol. Microbiol.">
        <title>The Global Catalogue of Microorganisms (GCM) 10K type strain sequencing project: providing services to taxonomists for standard genome sequencing and annotation.</title>
        <authorList>
            <consortium name="The Broad Institute Genomics Platform"/>
            <consortium name="The Broad Institute Genome Sequencing Center for Infectious Disease"/>
            <person name="Wu L."/>
            <person name="Ma J."/>
        </authorList>
    </citation>
    <scope>NUCLEOTIDE SEQUENCE [LARGE SCALE GENOMIC DNA]</scope>
    <source>
        <strain evidence="10">CGMCC 4.1434</strain>
    </source>
</reference>
<dbReference type="Pfam" id="PF00474">
    <property type="entry name" value="SSF"/>
    <property type="match status" value="1"/>
</dbReference>
<keyword evidence="5 8" id="KW-1133">Transmembrane helix</keyword>
<evidence type="ECO:0000256" key="1">
    <source>
        <dbReference type="ARBA" id="ARBA00004141"/>
    </source>
</evidence>
<feature type="transmembrane region" description="Helical" evidence="8">
    <location>
        <begin position="443"/>
        <end position="466"/>
    </location>
</feature>
<feature type="transmembrane region" description="Helical" evidence="8">
    <location>
        <begin position="6"/>
        <end position="25"/>
    </location>
</feature>
<comment type="caution">
    <text evidence="9">The sequence shown here is derived from an EMBL/GenBank/DDBJ whole genome shotgun (WGS) entry which is preliminary data.</text>
</comment>
<evidence type="ECO:0000256" key="8">
    <source>
        <dbReference type="SAM" id="Phobius"/>
    </source>
</evidence>
<sequence>MTSYGWWLIAFAVLYTIALIFIGSISRKKSAKGDGYFVGGRTFNKWLVCFCITGLFSGSTFISIVELSYLTGISAIWYGVAETIQILIIAFVIIGPFRKKLVVTVSGMIGERYGRKALGISGAITAFAFPMWSVATAIAFASAVHVFTGISLSLSVAFTALLLFVYLQAGGMWSIAFTQTMNMFVFGIMFVIGIIAFFINPGIAGLKELAVASPAMFEFSSVGVQVIVVWFGTFLVNVILAQAAFQMALSCRTPEEGQKGLKLAAIFGVPFILLGTLFGLSAAAVVPGSSLGLVALPQYLMQVLPAPLVGLFFLGIWACALGWGAPCQFSGATSLGKDVGSALYPAATPQQLVKYTKISLLVLTGLMIIFGAIRTEQSAWWNILAWTMRNSATFAPVVAALFWRLATKEAVVGSMIAGFLSGILWYHLGGWLPNQFYLNIHPVWIGMSANIVTIMVITLIQSAKVLQVNLSVSSARKGYVALVSSALLLLVATLFFKPLYAGGLIGIFIFSILILWFISTIIFIPDVKEKESKHKLNVKHAKLNV</sequence>
<dbReference type="RefSeq" id="WP_381432976.1">
    <property type="nucleotide sequence ID" value="NZ_JBHSNO010000005.1"/>
</dbReference>
<protein>
    <submittedName>
        <fullName evidence="9">Sodium:solute symporter</fullName>
    </submittedName>
</protein>
<dbReference type="InterPro" id="IPR050277">
    <property type="entry name" value="Sodium:Solute_Symporter"/>
</dbReference>
<feature type="transmembrane region" description="Helical" evidence="8">
    <location>
        <begin position="46"/>
        <end position="69"/>
    </location>
</feature>
<feature type="transmembrane region" description="Helical" evidence="8">
    <location>
        <begin position="261"/>
        <end position="286"/>
    </location>
</feature>
<name>A0ABW0THW2_9BACL</name>
<dbReference type="PROSITE" id="PS50283">
    <property type="entry name" value="NA_SOLUT_SYMP_3"/>
    <property type="match status" value="1"/>
</dbReference>
<feature type="transmembrane region" description="Helical" evidence="8">
    <location>
        <begin position="502"/>
        <end position="524"/>
    </location>
</feature>